<feature type="transmembrane region" description="Helical" evidence="1">
    <location>
        <begin position="12"/>
        <end position="37"/>
    </location>
</feature>
<dbReference type="Proteomes" id="UP000053800">
    <property type="component" value="Unassembled WGS sequence"/>
</dbReference>
<keyword evidence="1" id="KW-1133">Transmembrane helix</keyword>
<name>A0ABR5BJE6_CRYGA</name>
<dbReference type="EMBL" id="KN848889">
    <property type="protein sequence ID" value="KIR69284.1"/>
    <property type="molecule type" value="Genomic_DNA"/>
</dbReference>
<keyword evidence="1" id="KW-0472">Membrane</keyword>
<accession>A0ABR5BJE6</accession>
<proteinExistence type="predicted"/>
<organism evidence="2 3">
    <name type="scientific">Cryptococcus bacillisporus CA1873</name>
    <dbReference type="NCBI Taxonomy" id="1296111"/>
    <lineage>
        <taxon>Eukaryota</taxon>
        <taxon>Fungi</taxon>
        <taxon>Dikarya</taxon>
        <taxon>Basidiomycota</taxon>
        <taxon>Agaricomycotina</taxon>
        <taxon>Tremellomycetes</taxon>
        <taxon>Tremellales</taxon>
        <taxon>Cryptococcaceae</taxon>
        <taxon>Cryptococcus</taxon>
        <taxon>Cryptococcus gattii species complex</taxon>
    </lineage>
</organism>
<keyword evidence="3" id="KW-1185">Reference proteome</keyword>
<evidence type="ECO:0000313" key="3">
    <source>
        <dbReference type="Proteomes" id="UP000053800"/>
    </source>
</evidence>
<reference evidence="2 3" key="1">
    <citation type="submission" date="2015-01" db="EMBL/GenBank/DDBJ databases">
        <title>The Genome Sequence of Cryptococcus gattii CA1873.</title>
        <authorList>
            <consortium name="The Broad Institute Genomics Platform"/>
            <person name="Cuomo C."/>
            <person name="Litvintseva A."/>
            <person name="Chen Y."/>
            <person name="Heitman J."/>
            <person name="Sun S."/>
            <person name="Springer D."/>
            <person name="Dromer F."/>
            <person name="Young S."/>
            <person name="Zeng Q."/>
            <person name="Gargeya S."/>
            <person name="Abouelleil A."/>
            <person name="Alvarado L."/>
            <person name="Chapman S.B."/>
            <person name="Gainer-Dewar J."/>
            <person name="Goldberg J."/>
            <person name="Griggs A."/>
            <person name="Gujja S."/>
            <person name="Hansen M."/>
            <person name="Howarth C."/>
            <person name="Imamovic A."/>
            <person name="Larimer J."/>
            <person name="Murphy C."/>
            <person name="Naylor J."/>
            <person name="Pearson M."/>
            <person name="Priest M."/>
            <person name="Roberts A."/>
            <person name="Saif S."/>
            <person name="Shea T."/>
            <person name="Sykes S."/>
            <person name="Wortman J."/>
            <person name="Nusbaum C."/>
            <person name="Birren B."/>
        </authorList>
    </citation>
    <scope>NUCLEOTIDE SEQUENCE [LARGE SCALE GENOMIC DNA]</scope>
    <source>
        <strain evidence="2 3">CA1873</strain>
    </source>
</reference>
<evidence type="ECO:0000256" key="1">
    <source>
        <dbReference type="SAM" id="Phobius"/>
    </source>
</evidence>
<sequence length="100" mass="10414">MVLTSILTITSPIWLGLVVASTGVTVLLPILFGSCLYSTSLSITSKISLSMALAMSLGFSPLATLLVTLCTGTSSTVGLRLRMVAMSCRRPSISATRTMA</sequence>
<evidence type="ECO:0000313" key="2">
    <source>
        <dbReference type="EMBL" id="KIR69284.1"/>
    </source>
</evidence>
<protein>
    <submittedName>
        <fullName evidence="2">Uncharacterized protein</fullName>
    </submittedName>
</protein>
<gene>
    <name evidence="2" type="ORF">I314_00391</name>
</gene>
<keyword evidence="1" id="KW-0812">Transmembrane</keyword>
<feature type="transmembrane region" description="Helical" evidence="1">
    <location>
        <begin position="49"/>
        <end position="69"/>
    </location>
</feature>